<organism evidence="6">
    <name type="scientific">Timema tahoe</name>
    <dbReference type="NCBI Taxonomy" id="61484"/>
    <lineage>
        <taxon>Eukaryota</taxon>
        <taxon>Metazoa</taxon>
        <taxon>Ecdysozoa</taxon>
        <taxon>Arthropoda</taxon>
        <taxon>Hexapoda</taxon>
        <taxon>Insecta</taxon>
        <taxon>Pterygota</taxon>
        <taxon>Neoptera</taxon>
        <taxon>Polyneoptera</taxon>
        <taxon>Phasmatodea</taxon>
        <taxon>Timematodea</taxon>
        <taxon>Timematoidea</taxon>
        <taxon>Timematidae</taxon>
        <taxon>Timema</taxon>
    </lineage>
</organism>
<dbReference type="GO" id="GO:0004842">
    <property type="term" value="F:ubiquitin-protein transferase activity"/>
    <property type="evidence" value="ECO:0007669"/>
    <property type="project" value="TreeGrafter"/>
</dbReference>
<dbReference type="InterPro" id="IPR035963">
    <property type="entry name" value="FERM_2"/>
</dbReference>
<dbReference type="PROSITE" id="PS50057">
    <property type="entry name" value="FERM_3"/>
    <property type="match status" value="1"/>
</dbReference>
<dbReference type="InterPro" id="IPR001841">
    <property type="entry name" value="Znf_RING"/>
</dbReference>
<dbReference type="PROSITE" id="PS50089">
    <property type="entry name" value="ZF_RING_2"/>
    <property type="match status" value="1"/>
</dbReference>
<dbReference type="InterPro" id="IPR013083">
    <property type="entry name" value="Znf_RING/FYVE/PHD"/>
</dbReference>
<dbReference type="Pfam" id="PF13920">
    <property type="entry name" value="zf-C3HC4_3"/>
    <property type="match status" value="1"/>
</dbReference>
<accession>A0A7R9ILW8</accession>
<dbReference type="CDD" id="cd14473">
    <property type="entry name" value="FERM_B-lobe"/>
    <property type="match status" value="1"/>
</dbReference>
<name>A0A7R9ILW8_9NEOP</name>
<keyword evidence="1 3" id="KW-0863">Zinc-finger</keyword>
<dbReference type="AlphaFoldDB" id="A0A7R9ILW8"/>
<evidence type="ECO:0000259" key="4">
    <source>
        <dbReference type="PROSITE" id="PS50057"/>
    </source>
</evidence>
<dbReference type="SMART" id="SM01196">
    <property type="entry name" value="FERM_C"/>
    <property type="match status" value="1"/>
</dbReference>
<evidence type="ECO:0000259" key="5">
    <source>
        <dbReference type="PROSITE" id="PS50089"/>
    </source>
</evidence>
<dbReference type="EMBL" id="OE004074">
    <property type="protein sequence ID" value="CAD7460828.1"/>
    <property type="molecule type" value="Genomic_DNA"/>
</dbReference>
<protein>
    <recommendedName>
        <fullName evidence="7">RING-type E3 ubiquitin transferase</fullName>
    </recommendedName>
</protein>
<evidence type="ECO:0000313" key="6">
    <source>
        <dbReference type="EMBL" id="CAD7460828.1"/>
    </source>
</evidence>
<keyword evidence="1 3" id="KW-0479">Metal-binding</keyword>
<dbReference type="SUPFAM" id="SSF57850">
    <property type="entry name" value="RING/U-box"/>
    <property type="match status" value="1"/>
</dbReference>
<dbReference type="GO" id="GO:0006511">
    <property type="term" value="P:ubiquitin-dependent protein catabolic process"/>
    <property type="evidence" value="ECO:0007669"/>
    <property type="project" value="TreeGrafter"/>
</dbReference>
<evidence type="ECO:0000256" key="1">
    <source>
        <dbReference type="ARBA" id="ARBA00022771"/>
    </source>
</evidence>
<sequence>MTINSLQDIRHQFYLHARLDLFEGRLKVTDWSSAARLVAFVAQAENTDIEPLTALPWCEEPKPPDFHHRAAAQHHTIKGMKPSAAEYWLLKDVSSLEDFGQELFQSKTAPGAALGVGPHGVTLYYPGDTNKHSYFLSTVCDHCFRVFISVPYTAINSASSRRRLFDLVYLNLEADKKTFSVKLDTSQAAAGLYRAITEKHAFYSCETVCRAVTTQFIRDLKGTIVSIFNEDTSLGKKYVFDIKRTCREVYDNARRALYQTGNSVFQPLEDDGCVSTVTVCDGCSEEDCKQSKQRLSRFLEAMSCRICMDRAIDTALFPCAHIITCGECAARCERCPLCRAQIEQSSRIYLPVELSHLDNS</sequence>
<feature type="domain" description="RING-type" evidence="5">
    <location>
        <begin position="304"/>
        <end position="339"/>
    </location>
</feature>
<dbReference type="InterPro" id="IPR000299">
    <property type="entry name" value="FERM_domain"/>
</dbReference>
<dbReference type="SUPFAM" id="SSF50729">
    <property type="entry name" value="PH domain-like"/>
    <property type="match status" value="1"/>
</dbReference>
<evidence type="ECO:0008006" key="7">
    <source>
        <dbReference type="Google" id="ProtNLM"/>
    </source>
</evidence>
<reference evidence="6" key="1">
    <citation type="submission" date="2020-11" db="EMBL/GenBank/DDBJ databases">
        <authorList>
            <person name="Tran Van P."/>
        </authorList>
    </citation>
    <scope>NUCLEOTIDE SEQUENCE</scope>
</reference>
<dbReference type="Gene3D" id="3.30.40.10">
    <property type="entry name" value="Zinc/RING finger domain, C3HC4 (zinc finger)"/>
    <property type="match status" value="1"/>
</dbReference>
<evidence type="ECO:0000256" key="2">
    <source>
        <dbReference type="ARBA" id="ARBA00022833"/>
    </source>
</evidence>
<dbReference type="GO" id="GO:0008270">
    <property type="term" value="F:zinc ion binding"/>
    <property type="evidence" value="ECO:0007669"/>
    <property type="project" value="UniProtKB-KW"/>
</dbReference>
<keyword evidence="2" id="KW-0862">Zinc</keyword>
<dbReference type="PANTHER" id="PTHR23280">
    <property type="entry name" value="4.1 G PROTEIN"/>
    <property type="match status" value="1"/>
</dbReference>
<feature type="domain" description="FERM" evidence="4">
    <location>
        <begin position="1"/>
        <end position="207"/>
    </location>
</feature>
<dbReference type="SUPFAM" id="SSF47031">
    <property type="entry name" value="Second domain of FERM"/>
    <property type="match status" value="1"/>
</dbReference>
<dbReference type="Pfam" id="PF00373">
    <property type="entry name" value="FERM_M"/>
    <property type="match status" value="1"/>
</dbReference>
<proteinExistence type="predicted"/>
<dbReference type="InterPro" id="IPR019748">
    <property type="entry name" value="FERM_central"/>
</dbReference>
<dbReference type="PANTHER" id="PTHR23280:SF13">
    <property type="entry name" value="E3 UBIQUITIN-PROTEIN LIGASE MYLIP"/>
    <property type="match status" value="1"/>
</dbReference>
<dbReference type="InterPro" id="IPR014352">
    <property type="entry name" value="FERM/acyl-CoA-bd_prot_sf"/>
</dbReference>
<dbReference type="InterPro" id="IPR018980">
    <property type="entry name" value="FERM_PH-like_C"/>
</dbReference>
<gene>
    <name evidence="6" type="ORF">TTEB3V08_LOCUS8745</name>
</gene>
<dbReference type="Gene3D" id="1.20.80.10">
    <property type="match status" value="1"/>
</dbReference>
<evidence type="ECO:0000256" key="3">
    <source>
        <dbReference type="PROSITE-ProRule" id="PRU00175"/>
    </source>
</evidence>